<evidence type="ECO:0000313" key="8">
    <source>
        <dbReference type="Proteomes" id="UP000639004"/>
    </source>
</evidence>
<protein>
    <submittedName>
        <fullName evidence="7">MFS transporter</fullName>
    </submittedName>
</protein>
<evidence type="ECO:0000313" key="7">
    <source>
        <dbReference type="EMBL" id="MBI6183778.1"/>
    </source>
</evidence>
<evidence type="ECO:0000256" key="5">
    <source>
        <dbReference type="SAM" id="Phobius"/>
    </source>
</evidence>
<feature type="domain" description="Major facilitator superfamily (MFS) profile" evidence="6">
    <location>
        <begin position="1"/>
        <end position="204"/>
    </location>
</feature>
<keyword evidence="4 5" id="KW-0472">Membrane</keyword>
<name>A0ABS0U266_SERPR</name>
<organism evidence="7 8">
    <name type="scientific">Serratia proteamaculans</name>
    <dbReference type="NCBI Taxonomy" id="28151"/>
    <lineage>
        <taxon>Bacteria</taxon>
        <taxon>Pseudomonadati</taxon>
        <taxon>Pseudomonadota</taxon>
        <taxon>Gammaproteobacteria</taxon>
        <taxon>Enterobacterales</taxon>
        <taxon>Yersiniaceae</taxon>
        <taxon>Serratia</taxon>
    </lineage>
</organism>
<evidence type="ECO:0000256" key="1">
    <source>
        <dbReference type="ARBA" id="ARBA00004141"/>
    </source>
</evidence>
<dbReference type="PANTHER" id="PTHR23508">
    <property type="entry name" value="CARBOXYLIC ACID TRANSPORTER PROTEIN HOMOLOG"/>
    <property type="match status" value="1"/>
</dbReference>
<feature type="transmembrane region" description="Helical" evidence="5">
    <location>
        <begin position="40"/>
        <end position="59"/>
    </location>
</feature>
<comment type="subcellular location">
    <subcellularLocation>
        <location evidence="1">Membrane</location>
        <topology evidence="1">Multi-pass membrane protein</topology>
    </subcellularLocation>
</comment>
<dbReference type="InterPro" id="IPR011701">
    <property type="entry name" value="MFS"/>
</dbReference>
<evidence type="ECO:0000256" key="3">
    <source>
        <dbReference type="ARBA" id="ARBA00022989"/>
    </source>
</evidence>
<dbReference type="InterPro" id="IPR036259">
    <property type="entry name" value="MFS_trans_sf"/>
</dbReference>
<dbReference type="PROSITE" id="PS50850">
    <property type="entry name" value="MFS"/>
    <property type="match status" value="1"/>
</dbReference>
<dbReference type="Gene3D" id="1.20.1250.20">
    <property type="entry name" value="MFS general substrate transporter like domains"/>
    <property type="match status" value="1"/>
</dbReference>
<feature type="transmembrane region" description="Helical" evidence="5">
    <location>
        <begin position="154"/>
        <end position="175"/>
    </location>
</feature>
<dbReference type="Pfam" id="PF07690">
    <property type="entry name" value="MFS_1"/>
    <property type="match status" value="1"/>
</dbReference>
<keyword evidence="8" id="KW-1185">Reference proteome</keyword>
<dbReference type="Proteomes" id="UP000639004">
    <property type="component" value="Unassembled WGS sequence"/>
</dbReference>
<dbReference type="SUPFAM" id="SSF103473">
    <property type="entry name" value="MFS general substrate transporter"/>
    <property type="match status" value="1"/>
</dbReference>
<accession>A0ABS0U266</accession>
<feature type="transmembrane region" description="Helical" evidence="5">
    <location>
        <begin position="127"/>
        <end position="148"/>
    </location>
</feature>
<feature type="non-terminal residue" evidence="7">
    <location>
        <position position="204"/>
    </location>
</feature>
<comment type="caution">
    <text evidence="7">The sequence shown here is derived from an EMBL/GenBank/DDBJ whole genome shotgun (WGS) entry which is preliminary data.</text>
</comment>
<evidence type="ECO:0000259" key="6">
    <source>
        <dbReference type="PROSITE" id="PS50850"/>
    </source>
</evidence>
<reference evidence="7 8" key="1">
    <citation type="submission" date="2020-12" db="EMBL/GenBank/DDBJ databases">
        <title>Enhanced detection system for hospital associated transmission using whole genome sequencing surveillance.</title>
        <authorList>
            <person name="Harrison L.H."/>
            <person name="Van Tyne D."/>
            <person name="Marsh J.W."/>
            <person name="Griffith M.P."/>
            <person name="Snyder D.J."/>
            <person name="Cooper V.S."/>
            <person name="Mustapha M."/>
        </authorList>
    </citation>
    <scope>NUCLEOTIDE SEQUENCE [LARGE SCALE GENOMIC DNA]</scope>
    <source>
        <strain evidence="7 8">SER00238</strain>
    </source>
</reference>
<sequence>MLVILFFVFGCVFVDRLTISFLFPMIAADLQLSNVHLGTLSAVLALTWALSGAGLGAIADRFNVRKPMLIVSIIVFSLFSALSGWVSGFAMLLIFRALMGIAEGPVLPIAQSLMVEKSQPQRRGFNMGLIQGAAPGLLGGIIAPPLIIYLAQKWGWSTAFHLTALPGIILAWLIYKYVNGKKDPSFAEPTVKNQSEKAAYAELF</sequence>
<evidence type="ECO:0000256" key="4">
    <source>
        <dbReference type="ARBA" id="ARBA00023136"/>
    </source>
</evidence>
<keyword evidence="2 5" id="KW-0812">Transmembrane</keyword>
<dbReference type="PANTHER" id="PTHR23508:SF10">
    <property type="entry name" value="CARBOXYLIC ACID TRANSPORTER PROTEIN HOMOLOG"/>
    <property type="match status" value="1"/>
</dbReference>
<feature type="transmembrane region" description="Helical" evidence="5">
    <location>
        <begin position="68"/>
        <end position="87"/>
    </location>
</feature>
<proteinExistence type="predicted"/>
<dbReference type="InterPro" id="IPR020846">
    <property type="entry name" value="MFS_dom"/>
</dbReference>
<keyword evidence="3 5" id="KW-1133">Transmembrane helix</keyword>
<dbReference type="EMBL" id="JAEHSL010000092">
    <property type="protein sequence ID" value="MBI6183778.1"/>
    <property type="molecule type" value="Genomic_DNA"/>
</dbReference>
<gene>
    <name evidence="7" type="ORF">JEQ07_25770</name>
</gene>
<evidence type="ECO:0000256" key="2">
    <source>
        <dbReference type="ARBA" id="ARBA00022692"/>
    </source>
</evidence>